<dbReference type="Proteomes" id="UP000242008">
    <property type="component" value="Unassembled WGS sequence"/>
</dbReference>
<feature type="coiled-coil region" evidence="1">
    <location>
        <begin position="37"/>
        <end position="118"/>
    </location>
</feature>
<gene>
    <name evidence="3" type="ORF">BU638_02935</name>
    <name evidence="2" type="ORF">BU653_09455</name>
    <name evidence="4" type="ORF">BU676_08160</name>
</gene>
<dbReference type="SUPFAM" id="SSF140423">
    <property type="entry name" value="MW0975(SA0943)-like"/>
    <property type="match status" value="1"/>
</dbReference>
<evidence type="ECO:0000313" key="6">
    <source>
        <dbReference type="Proteomes" id="UP000242144"/>
    </source>
</evidence>
<dbReference type="AlphaFoldDB" id="A0AAE5W866"/>
<evidence type="ECO:0000313" key="3">
    <source>
        <dbReference type="EMBL" id="PTG28575.1"/>
    </source>
</evidence>
<proteinExistence type="predicted"/>
<accession>A0AAE5W866</accession>
<sequence length="209" mass="24382">MKFKRSLSVLIASSVLLVACNNDDEQIKSYNDGLDKIQKAEQPIQAVNQSMNKLEKEKEKLTKEISGKDINSVQDQVQKVLKNTNERDKELKKEVKAMDKSEQEFKKIKNDVSKIEDKEKKKQFEEFNQAMEKKYQTHSDFVKGYQNVINKEKNLFSYFTGQSGTQEEIDTRSKSLVDAQKQMKSKVDNYTNSIKKVQKEKSDIDQYFK</sequence>
<dbReference type="EMBL" id="PZCM01000002">
    <property type="protein sequence ID" value="PTG28575.1"/>
    <property type="molecule type" value="Genomic_DNA"/>
</dbReference>
<evidence type="ECO:0008006" key="8">
    <source>
        <dbReference type="Google" id="ProtNLM"/>
    </source>
</evidence>
<keyword evidence="5" id="KW-1185">Reference proteome</keyword>
<dbReference type="EMBL" id="PZAO01000018">
    <property type="protein sequence ID" value="PTG69289.1"/>
    <property type="molecule type" value="Genomic_DNA"/>
</dbReference>
<evidence type="ECO:0000313" key="5">
    <source>
        <dbReference type="Proteomes" id="UP000242008"/>
    </source>
</evidence>
<keyword evidence="1" id="KW-0175">Coiled coil</keyword>
<dbReference type="PROSITE" id="PS51257">
    <property type="entry name" value="PROKAR_LIPOPROTEIN"/>
    <property type="match status" value="1"/>
</dbReference>
<dbReference type="Gene3D" id="1.20.120.570">
    <property type="entry name" value="YkyA-like"/>
    <property type="match status" value="1"/>
</dbReference>
<evidence type="ECO:0000313" key="7">
    <source>
        <dbReference type="Proteomes" id="UP000242704"/>
    </source>
</evidence>
<dbReference type="InterPro" id="IPR036785">
    <property type="entry name" value="YkyA-like_sf"/>
</dbReference>
<dbReference type="Proteomes" id="UP000242144">
    <property type="component" value="Unassembled WGS sequence"/>
</dbReference>
<name>A0AAE5W866_STACR</name>
<reference evidence="2" key="2">
    <citation type="submission" date="2018-03" db="EMBL/GenBank/DDBJ databases">
        <authorList>
            <person name="Naushad S."/>
        </authorList>
    </citation>
    <scope>NUCLEOTIDE SEQUENCE</scope>
    <source>
        <strain evidence="3">SNUC 105</strain>
        <strain evidence="4">SNUC 1363</strain>
        <strain evidence="2">SNUC 505</strain>
    </source>
</reference>
<dbReference type="InterPro" id="IPR019454">
    <property type="entry name" value="Lipoprot_YkyA-like"/>
</dbReference>
<reference evidence="5 6" key="1">
    <citation type="journal article" date="2016" name="Front. Microbiol.">
        <title>Comprehensive Phylogenetic Analysis of Bovine Non-aureus Staphylococci Species Based on Whole-Genome Sequencing.</title>
        <authorList>
            <person name="Naushad S."/>
            <person name="Barkema H.W."/>
            <person name="Luby C."/>
            <person name="Condas L.A."/>
            <person name="Nobrega D.B."/>
            <person name="Carson D.A."/>
            <person name="De Buck J."/>
        </authorList>
    </citation>
    <scope>NUCLEOTIDE SEQUENCE [LARGE SCALE GENOMIC DNA]</scope>
    <source>
        <strain evidence="3 6">SNUC 105</strain>
        <strain evidence="4 5">SNUC 1363</strain>
        <strain evidence="2 7">SNUC 505</strain>
    </source>
</reference>
<evidence type="ECO:0000256" key="1">
    <source>
        <dbReference type="SAM" id="Coils"/>
    </source>
</evidence>
<dbReference type="Proteomes" id="UP000242704">
    <property type="component" value="Unassembled WGS sequence"/>
</dbReference>
<dbReference type="Pfam" id="PF10368">
    <property type="entry name" value="YkyA"/>
    <property type="match status" value="1"/>
</dbReference>
<dbReference type="EMBL" id="PZBZ01000055">
    <property type="protein sequence ID" value="PTG12220.1"/>
    <property type="molecule type" value="Genomic_DNA"/>
</dbReference>
<dbReference type="RefSeq" id="WP_037571785.1">
    <property type="nucleotide sequence ID" value="NZ_BMDK01000001.1"/>
</dbReference>
<evidence type="ECO:0000313" key="2">
    <source>
        <dbReference type="EMBL" id="PTG12220.1"/>
    </source>
</evidence>
<protein>
    <recommendedName>
        <fullName evidence="8">Cell-wall binding lipoprotein</fullName>
    </recommendedName>
</protein>
<evidence type="ECO:0000313" key="4">
    <source>
        <dbReference type="EMBL" id="PTG69289.1"/>
    </source>
</evidence>
<dbReference type="GeneID" id="93655964"/>
<comment type="caution">
    <text evidence="2">The sequence shown here is derived from an EMBL/GenBank/DDBJ whole genome shotgun (WGS) entry which is preliminary data.</text>
</comment>
<organism evidence="2 7">
    <name type="scientific">Staphylococcus chromogenes</name>
    <name type="common">Staphylococcus hyicus subsp. chromogenes</name>
    <dbReference type="NCBI Taxonomy" id="46126"/>
    <lineage>
        <taxon>Bacteria</taxon>
        <taxon>Bacillati</taxon>
        <taxon>Bacillota</taxon>
        <taxon>Bacilli</taxon>
        <taxon>Bacillales</taxon>
        <taxon>Staphylococcaceae</taxon>
        <taxon>Staphylococcus</taxon>
    </lineage>
</organism>